<dbReference type="InterPro" id="IPR016036">
    <property type="entry name" value="Malonyl_transacylase_ACP-bd"/>
</dbReference>
<dbReference type="GeneID" id="23564376"/>
<dbReference type="Gene3D" id="3.30.70.3290">
    <property type="match status" value="1"/>
</dbReference>
<dbReference type="KEGG" id="uma:UMAG_04097"/>
<dbReference type="SMART" id="SM00827">
    <property type="entry name" value="PKS_AT"/>
    <property type="match status" value="1"/>
</dbReference>
<dbReference type="AlphaFoldDB" id="A0A0D1DYM4"/>
<dbReference type="SUPFAM" id="SSF52151">
    <property type="entry name" value="FabD/lysophospholipase-like"/>
    <property type="match status" value="1"/>
</dbReference>
<feature type="region of interest" description="N-terminal hotdog fold" evidence="3">
    <location>
        <begin position="280"/>
        <end position="439"/>
    </location>
</feature>
<accession>A0A0D1DYM4</accession>
<dbReference type="VEuPathDB" id="FungiDB:UMAG_04097"/>
<dbReference type="InterPro" id="IPR049900">
    <property type="entry name" value="PKS_mFAS_DH"/>
</dbReference>
<evidence type="ECO:0000256" key="3">
    <source>
        <dbReference type="PROSITE-ProRule" id="PRU01363"/>
    </source>
</evidence>
<dbReference type="GO" id="GO:0016740">
    <property type="term" value="F:transferase activity"/>
    <property type="evidence" value="ECO:0007669"/>
    <property type="project" value="InterPro"/>
</dbReference>
<dbReference type="eggNOG" id="KOG1202">
    <property type="taxonomic scope" value="Eukaryota"/>
</dbReference>
<feature type="region of interest" description="C-terminal hotdog fold" evidence="3">
    <location>
        <begin position="468"/>
        <end position="626"/>
    </location>
</feature>
<dbReference type="InterPro" id="IPR001227">
    <property type="entry name" value="Ac_transferase_dom_sf"/>
</dbReference>
<name>A0A0D1DYM4_MYCMD</name>
<dbReference type="Proteomes" id="UP000000561">
    <property type="component" value="Chromosome 12"/>
</dbReference>
<evidence type="ECO:0000256" key="2">
    <source>
        <dbReference type="ARBA" id="ARBA00022553"/>
    </source>
</evidence>
<dbReference type="RefSeq" id="XP_011390605.1">
    <property type="nucleotide sequence ID" value="XM_011392303.1"/>
</dbReference>
<sequence>MSMSVRPALVTGHSLGFYAAAYIAGVFRLEDAIYLVARRSVLFRRFCLGSHSQMLALAASEQQALDLISHAGSHATIACYNGPTDLVLSGTKLDLTSLYKHAKDSGLKAKLLQVPFGFHSSHVSPACERMLRAAELVHFSPPKIAITSNVLGRVVQPGITDWIEVGPSPICLPMIKAVATNRQIKLQTLPAMRKNADDGSTLLQCLGAIWTSGGHVSWEAFLTHVSEISPPPPSARLAAICGNDAVSSSEASRGSCLFDDSLHSPALSPQISDGKSTEQKPITGCSAWIEPDLSSTPRSDTVASLITRPLSLFQETVSGHKVVGHSVFSASLHGELAVQGLMALAQDKGERSFLLKELTFRAPLVLPDADSAGDTQVDLTRTRLQVAIEATPDDPEERFTAFAIQQLCMPQTNDMRLRVKDAYVLGHIAGLEDADSQARIESDKQATAVPRLFRDLQQRQRAGYNASIICLDGRQAYDLFSKRVQYCLNFQTIQSFTVDLRELQACAVLQHPTSLHCNANVGNMLSSATTDVILHDVMLHAGGLLLSLSDLVNDDEAFIGAKVGEVLLVPRSRLGAYTSLRLYVSADAKSGDEIQTHAYLMDDKAEHILGWARSVTFKKIRRQSLEAVLTRACVKGLHAQALPKDQHDLQEQRCGRGGERYLEPSGRPVSAPELAEINAAGDIRIDQHSCSQPFSHLIPLLEQEVRRIEAGSYSDTQMDKCGSTLTNQHWPDPDAFLLKMFPALRGAMLCA</sequence>
<gene>
    <name evidence="5" type="ORF">UMAG_04097</name>
</gene>
<evidence type="ECO:0000313" key="6">
    <source>
        <dbReference type="Proteomes" id="UP000000561"/>
    </source>
</evidence>
<dbReference type="STRING" id="237631.A0A0D1DYM4"/>
<dbReference type="Pfam" id="PF00698">
    <property type="entry name" value="Acyl_transf_1"/>
    <property type="match status" value="1"/>
</dbReference>
<dbReference type="InterPro" id="IPR050091">
    <property type="entry name" value="PKS_NRPS_Biosynth_Enz"/>
</dbReference>
<evidence type="ECO:0000256" key="1">
    <source>
        <dbReference type="ARBA" id="ARBA00022450"/>
    </source>
</evidence>
<keyword evidence="2" id="KW-0597">Phosphoprotein</keyword>
<feature type="domain" description="PKS/mFAS DH" evidence="4">
    <location>
        <begin position="280"/>
        <end position="626"/>
    </location>
</feature>
<keyword evidence="6" id="KW-1185">Reference proteome</keyword>
<dbReference type="Gene3D" id="3.10.129.110">
    <property type="entry name" value="Polyketide synthase dehydratase"/>
    <property type="match status" value="1"/>
</dbReference>
<dbReference type="SUPFAM" id="SSF55048">
    <property type="entry name" value="Probable ACP-binding domain of malonyl-CoA ACP transacylase"/>
    <property type="match status" value="1"/>
</dbReference>
<dbReference type="OrthoDB" id="329835at2759"/>
<reference evidence="5 6" key="1">
    <citation type="journal article" date="2006" name="Nature">
        <title>Insights from the genome of the biotrophic fungal plant pathogen Ustilago maydis.</title>
        <authorList>
            <person name="Kamper J."/>
            <person name="Kahmann R."/>
            <person name="Bolker M."/>
            <person name="Ma L.J."/>
            <person name="Brefort T."/>
            <person name="Saville B.J."/>
            <person name="Banuett F."/>
            <person name="Kronstad J.W."/>
            <person name="Gold S.E."/>
            <person name="Muller O."/>
            <person name="Perlin M.H."/>
            <person name="Wosten H.A."/>
            <person name="de Vries R."/>
            <person name="Ruiz-Herrera J."/>
            <person name="Reynaga-Pena C.G."/>
            <person name="Snetselaar K."/>
            <person name="McCann M."/>
            <person name="Perez-Martin J."/>
            <person name="Feldbrugge M."/>
            <person name="Basse C.W."/>
            <person name="Steinberg G."/>
            <person name="Ibeas J.I."/>
            <person name="Holloman W."/>
            <person name="Guzman P."/>
            <person name="Farman M."/>
            <person name="Stajich J.E."/>
            <person name="Sentandreu R."/>
            <person name="Gonzalez-Prieto J.M."/>
            <person name="Kennell J.C."/>
            <person name="Molina L."/>
            <person name="Schirawski J."/>
            <person name="Mendoza-Mendoza A."/>
            <person name="Greilinger D."/>
            <person name="Munch K."/>
            <person name="Rossel N."/>
            <person name="Scherer M."/>
            <person name="Vranes M."/>
            <person name="Ladendorf O."/>
            <person name="Vincon V."/>
            <person name="Fuchs U."/>
            <person name="Sandrock B."/>
            <person name="Meng S."/>
            <person name="Ho E.C."/>
            <person name="Cahill M.J."/>
            <person name="Boyce K.J."/>
            <person name="Klose J."/>
            <person name="Klosterman S.J."/>
            <person name="Deelstra H.J."/>
            <person name="Ortiz-Castellanos L."/>
            <person name="Li W."/>
            <person name="Sanchez-Alonso P."/>
            <person name="Schreier P.H."/>
            <person name="Hauser-Hahn I."/>
            <person name="Vaupel M."/>
            <person name="Koopmann E."/>
            <person name="Friedrich G."/>
            <person name="Voss H."/>
            <person name="Schluter T."/>
            <person name="Margolis J."/>
            <person name="Platt D."/>
            <person name="Swimmer C."/>
            <person name="Gnirke A."/>
            <person name="Chen F."/>
            <person name="Vysotskaia V."/>
            <person name="Mannhaupt G."/>
            <person name="Guldener U."/>
            <person name="Munsterkotter M."/>
            <person name="Haase D."/>
            <person name="Oesterheld M."/>
            <person name="Mewes H.W."/>
            <person name="Mauceli E.W."/>
            <person name="DeCaprio D."/>
            <person name="Wade C.M."/>
            <person name="Butler J."/>
            <person name="Young S."/>
            <person name="Jaffe D.B."/>
            <person name="Calvo S."/>
            <person name="Nusbaum C."/>
            <person name="Galagan J."/>
            <person name="Birren B.W."/>
        </authorList>
    </citation>
    <scope>NUCLEOTIDE SEQUENCE [LARGE SCALE GENOMIC DNA]</scope>
    <source>
        <strain evidence="6">DSM 14603 / FGSC 9021 / UM521</strain>
    </source>
</reference>
<dbReference type="InterPro" id="IPR042104">
    <property type="entry name" value="PKS_dehydratase_sf"/>
</dbReference>
<dbReference type="Gene3D" id="3.40.366.10">
    <property type="entry name" value="Malonyl-Coenzyme A Acyl Carrier Protein, domain 2"/>
    <property type="match status" value="2"/>
</dbReference>
<evidence type="ECO:0000313" key="5">
    <source>
        <dbReference type="EMBL" id="KIS67595.1"/>
    </source>
</evidence>
<feature type="active site" description="Proton donor; for dehydratase activity" evidence="3">
    <location>
        <position position="536"/>
    </location>
</feature>
<dbReference type="PROSITE" id="PS52019">
    <property type="entry name" value="PKS_MFAS_DH"/>
    <property type="match status" value="1"/>
</dbReference>
<dbReference type="InParanoid" id="A0A0D1DYM4"/>
<organism evidence="5 6">
    <name type="scientific">Mycosarcoma maydis</name>
    <name type="common">Corn smut fungus</name>
    <name type="synonym">Ustilago maydis</name>
    <dbReference type="NCBI Taxonomy" id="5270"/>
    <lineage>
        <taxon>Eukaryota</taxon>
        <taxon>Fungi</taxon>
        <taxon>Dikarya</taxon>
        <taxon>Basidiomycota</taxon>
        <taxon>Ustilaginomycotina</taxon>
        <taxon>Ustilaginomycetes</taxon>
        <taxon>Ustilaginales</taxon>
        <taxon>Ustilaginaceae</taxon>
        <taxon>Mycosarcoma</taxon>
    </lineage>
</organism>
<keyword evidence="1" id="KW-0596">Phosphopantetheine</keyword>
<feature type="active site" description="Proton acceptor; for dehydratase activity" evidence="3">
    <location>
        <position position="320"/>
    </location>
</feature>
<dbReference type="InterPro" id="IPR016035">
    <property type="entry name" value="Acyl_Trfase/lysoPLipase"/>
</dbReference>
<evidence type="ECO:0000259" key="4">
    <source>
        <dbReference type="PROSITE" id="PS52019"/>
    </source>
</evidence>
<protein>
    <recommendedName>
        <fullName evidence="4">PKS/mFAS DH domain-containing protein</fullName>
    </recommendedName>
</protein>
<proteinExistence type="predicted"/>
<dbReference type="PANTHER" id="PTHR43775:SF37">
    <property type="entry name" value="SI:DKEY-61P9.11"/>
    <property type="match status" value="1"/>
</dbReference>
<dbReference type="InterPro" id="IPR014043">
    <property type="entry name" value="Acyl_transferase_dom"/>
</dbReference>
<dbReference type="EMBL" id="CM003151">
    <property type="protein sequence ID" value="KIS67595.1"/>
    <property type="molecule type" value="Genomic_DNA"/>
</dbReference>
<dbReference type="PANTHER" id="PTHR43775">
    <property type="entry name" value="FATTY ACID SYNTHASE"/>
    <property type="match status" value="1"/>
</dbReference>